<evidence type="ECO:0000259" key="1">
    <source>
        <dbReference type="PROSITE" id="PS50846"/>
    </source>
</evidence>
<dbReference type="GO" id="GO:0046872">
    <property type="term" value="F:metal ion binding"/>
    <property type="evidence" value="ECO:0007669"/>
    <property type="project" value="InterPro"/>
</dbReference>
<dbReference type="PROSITE" id="PS50846">
    <property type="entry name" value="HMA_2"/>
    <property type="match status" value="1"/>
</dbReference>
<organism evidence="2 3">
    <name type="scientific">Senna tora</name>
    <dbReference type="NCBI Taxonomy" id="362788"/>
    <lineage>
        <taxon>Eukaryota</taxon>
        <taxon>Viridiplantae</taxon>
        <taxon>Streptophyta</taxon>
        <taxon>Embryophyta</taxon>
        <taxon>Tracheophyta</taxon>
        <taxon>Spermatophyta</taxon>
        <taxon>Magnoliopsida</taxon>
        <taxon>eudicotyledons</taxon>
        <taxon>Gunneridae</taxon>
        <taxon>Pentapetalae</taxon>
        <taxon>rosids</taxon>
        <taxon>fabids</taxon>
        <taxon>Fabales</taxon>
        <taxon>Fabaceae</taxon>
        <taxon>Caesalpinioideae</taxon>
        <taxon>Cassia clade</taxon>
        <taxon>Senna</taxon>
    </lineage>
</organism>
<dbReference type="Proteomes" id="UP000634136">
    <property type="component" value="Unassembled WGS sequence"/>
</dbReference>
<sequence length="75" mass="8120">MVQQKIVIEVPLTCEKCRTKAMTIAAGSDGVVSVTIQRNERDQVVIIGEGVDATMVTKGLRKKLKYASLVSVDKA</sequence>
<protein>
    <submittedName>
        <fullName evidence="2">Heavy metal-associated isoprenylated plant protein 47-like</fullName>
    </submittedName>
</protein>
<proteinExistence type="predicted"/>
<evidence type="ECO:0000313" key="3">
    <source>
        <dbReference type="Proteomes" id="UP000634136"/>
    </source>
</evidence>
<dbReference type="AlphaFoldDB" id="A0A834T4D2"/>
<dbReference type="PANTHER" id="PTHR46932">
    <property type="entry name" value="HEAVY METAL-ASSOCIATED ISOPRENYLATED PLANT PROTEIN 47"/>
    <property type="match status" value="1"/>
</dbReference>
<gene>
    <name evidence="2" type="ORF">G2W53_029902</name>
</gene>
<name>A0A834T4D2_9FABA</name>
<dbReference type="OrthoDB" id="692882at2759"/>
<dbReference type="InterPro" id="IPR042885">
    <property type="entry name" value="HIPP47/16"/>
</dbReference>
<dbReference type="Gene3D" id="3.30.70.100">
    <property type="match status" value="1"/>
</dbReference>
<keyword evidence="3" id="KW-1185">Reference proteome</keyword>
<reference evidence="2" key="1">
    <citation type="submission" date="2020-09" db="EMBL/GenBank/DDBJ databases">
        <title>Genome-Enabled Discovery of Anthraquinone Biosynthesis in Senna tora.</title>
        <authorList>
            <person name="Kang S.-H."/>
            <person name="Pandey R.P."/>
            <person name="Lee C.-M."/>
            <person name="Sim J.-S."/>
            <person name="Jeong J.-T."/>
            <person name="Choi B.-S."/>
            <person name="Jung M."/>
            <person name="Ginzburg D."/>
            <person name="Zhao K."/>
            <person name="Won S.Y."/>
            <person name="Oh T.-J."/>
            <person name="Yu Y."/>
            <person name="Kim N.-H."/>
            <person name="Lee O.R."/>
            <person name="Lee T.-H."/>
            <person name="Bashyal P."/>
            <person name="Kim T.-S."/>
            <person name="Lee W.-H."/>
            <person name="Kawkins C."/>
            <person name="Kim C.-K."/>
            <person name="Kim J.S."/>
            <person name="Ahn B.O."/>
            <person name="Rhee S.Y."/>
            <person name="Sohng J.K."/>
        </authorList>
    </citation>
    <scope>NUCLEOTIDE SEQUENCE</scope>
    <source>
        <tissue evidence="2">Leaf</tissue>
    </source>
</reference>
<evidence type="ECO:0000313" key="2">
    <source>
        <dbReference type="EMBL" id="KAF7815933.1"/>
    </source>
</evidence>
<dbReference type="InterPro" id="IPR006121">
    <property type="entry name" value="HMA_dom"/>
</dbReference>
<feature type="domain" description="HMA" evidence="1">
    <location>
        <begin position="3"/>
        <end position="72"/>
    </location>
</feature>
<accession>A0A834T4D2</accession>
<comment type="caution">
    <text evidence="2">The sequence shown here is derived from an EMBL/GenBank/DDBJ whole genome shotgun (WGS) entry which is preliminary data.</text>
</comment>
<dbReference type="EMBL" id="JAAIUW010000009">
    <property type="protein sequence ID" value="KAF7815933.1"/>
    <property type="molecule type" value="Genomic_DNA"/>
</dbReference>
<dbReference type="PANTHER" id="PTHR46932:SF12">
    <property type="entry name" value="HEAVY METAL-ASSOCIATED ISOPRENYLATED PLANT PROTEIN 47"/>
    <property type="match status" value="1"/>
</dbReference>